<protein>
    <submittedName>
        <fullName evidence="2">Uncharacterized protein</fullName>
    </submittedName>
</protein>
<feature type="transmembrane region" description="Helical" evidence="1">
    <location>
        <begin position="76"/>
        <end position="96"/>
    </location>
</feature>
<name>A0A1C7MD14_GRIFR</name>
<dbReference type="EMBL" id="LUGG01000007">
    <property type="protein sequence ID" value="OBZ72884.1"/>
    <property type="molecule type" value="Genomic_DNA"/>
</dbReference>
<evidence type="ECO:0000313" key="2">
    <source>
        <dbReference type="EMBL" id="OBZ72884.1"/>
    </source>
</evidence>
<organism evidence="2 3">
    <name type="scientific">Grifola frondosa</name>
    <name type="common">Maitake</name>
    <name type="synonym">Polyporus frondosus</name>
    <dbReference type="NCBI Taxonomy" id="5627"/>
    <lineage>
        <taxon>Eukaryota</taxon>
        <taxon>Fungi</taxon>
        <taxon>Dikarya</taxon>
        <taxon>Basidiomycota</taxon>
        <taxon>Agaricomycotina</taxon>
        <taxon>Agaricomycetes</taxon>
        <taxon>Polyporales</taxon>
        <taxon>Grifolaceae</taxon>
        <taxon>Grifola</taxon>
    </lineage>
</organism>
<dbReference type="AlphaFoldDB" id="A0A1C7MD14"/>
<keyword evidence="1" id="KW-0812">Transmembrane</keyword>
<comment type="caution">
    <text evidence="2">The sequence shown here is derived from an EMBL/GenBank/DDBJ whole genome shotgun (WGS) entry which is preliminary data.</text>
</comment>
<gene>
    <name evidence="2" type="ORF">A0H81_07028</name>
</gene>
<feature type="transmembrane region" description="Helical" evidence="1">
    <location>
        <begin position="102"/>
        <end position="123"/>
    </location>
</feature>
<proteinExistence type="predicted"/>
<sequence length="158" mass="16911">MTVLLASLSKIEVAPGLDSNQTHVAWMIREKLAGQDIRILAAGHVARASHAVSRRALRRQRAHAAQHFPSQRIRTITLRFAPIALLIAPITLLIAITMQFVTVFVVLAAMACSAAAAPAMPLPSPCRRRLALRTVPESRARAGPAVGVTAELIAGMSE</sequence>
<accession>A0A1C7MD14</accession>
<evidence type="ECO:0000313" key="3">
    <source>
        <dbReference type="Proteomes" id="UP000092993"/>
    </source>
</evidence>
<keyword evidence="1" id="KW-0472">Membrane</keyword>
<keyword evidence="1" id="KW-1133">Transmembrane helix</keyword>
<keyword evidence="3" id="KW-1185">Reference proteome</keyword>
<evidence type="ECO:0000256" key="1">
    <source>
        <dbReference type="SAM" id="Phobius"/>
    </source>
</evidence>
<reference evidence="2 3" key="1">
    <citation type="submission" date="2016-03" db="EMBL/GenBank/DDBJ databases">
        <title>Whole genome sequencing of Grifola frondosa 9006-11.</title>
        <authorList>
            <person name="Min B."/>
            <person name="Park H."/>
            <person name="Kim J.-G."/>
            <person name="Cho H."/>
            <person name="Oh Y.-L."/>
            <person name="Kong W.-S."/>
            <person name="Choi I.-G."/>
        </authorList>
    </citation>
    <scope>NUCLEOTIDE SEQUENCE [LARGE SCALE GENOMIC DNA]</scope>
    <source>
        <strain evidence="2 3">9006-11</strain>
    </source>
</reference>
<dbReference type="Proteomes" id="UP000092993">
    <property type="component" value="Unassembled WGS sequence"/>
</dbReference>